<dbReference type="InterPro" id="IPR000801">
    <property type="entry name" value="Esterase-like"/>
</dbReference>
<dbReference type="InterPro" id="IPR029058">
    <property type="entry name" value="AB_hydrolase_fold"/>
</dbReference>
<feature type="chain" id="PRO_5012402724" description="Esterase" evidence="3">
    <location>
        <begin position="27"/>
        <end position="326"/>
    </location>
</feature>
<evidence type="ECO:0000256" key="3">
    <source>
        <dbReference type="SAM" id="SignalP"/>
    </source>
</evidence>
<dbReference type="Pfam" id="PF00756">
    <property type="entry name" value="Esterase"/>
    <property type="match status" value="1"/>
</dbReference>
<sequence length="326" mass="34477">MPLPALRSLIVPCLAALIAAGTPARASGQGVVPARIEGAVEIAFTAKASGEDFRLLVFRPKGKAPAGGWPVLYSFDGEDSFALLTDIARTLNGLAARTGRSPVAVAAIAWPRGRASVARRVYDMTPPTARADGVHVMPERPNGQPWPKLGGGDAFLALIEDEVKPLVRSVLGESTGPQTLFGHSLGGLMVLRRLVTDPGSFACYAASSPSIWVDDRQVLADLDRLLARPPAASADAPVPGLRVTVGGAEEEFGPLDTRAGEGVEARRRWISSNAMVTNARALAGLVEEKGEGHLRFSYEEYEGRTHQTSRILAALDAVQLAIDCTE</sequence>
<evidence type="ECO:0000313" key="5">
    <source>
        <dbReference type="Proteomes" id="UP000219331"/>
    </source>
</evidence>
<gene>
    <name evidence="4" type="ORF">SAMN05421512_105143</name>
</gene>
<dbReference type="RefSeq" id="WP_097174831.1">
    <property type="nucleotide sequence ID" value="NZ_JAJGNR010000004.1"/>
</dbReference>
<dbReference type="OrthoDB" id="9784036at2"/>
<proteinExistence type="inferred from homology"/>
<feature type="signal peptide" evidence="3">
    <location>
        <begin position="1"/>
        <end position="26"/>
    </location>
</feature>
<name>A0A285SKE8_9HYPH</name>
<evidence type="ECO:0000256" key="2">
    <source>
        <dbReference type="ARBA" id="ARBA00022801"/>
    </source>
</evidence>
<comment type="similarity">
    <text evidence="1">Belongs to the esterase D family.</text>
</comment>
<dbReference type="GO" id="GO:0016788">
    <property type="term" value="F:hydrolase activity, acting on ester bonds"/>
    <property type="evidence" value="ECO:0007669"/>
    <property type="project" value="TreeGrafter"/>
</dbReference>
<dbReference type="InterPro" id="IPR052558">
    <property type="entry name" value="Siderophore_Hydrolase_D"/>
</dbReference>
<keyword evidence="2" id="KW-0378">Hydrolase</keyword>
<dbReference type="Gene3D" id="3.40.50.1820">
    <property type="entry name" value="alpha/beta hydrolase"/>
    <property type="match status" value="1"/>
</dbReference>
<evidence type="ECO:0000313" key="4">
    <source>
        <dbReference type="EMBL" id="SOC06623.1"/>
    </source>
</evidence>
<protein>
    <recommendedName>
        <fullName evidence="6">Esterase</fullName>
    </recommendedName>
</protein>
<evidence type="ECO:0000256" key="1">
    <source>
        <dbReference type="ARBA" id="ARBA00005622"/>
    </source>
</evidence>
<dbReference type="PANTHER" id="PTHR40841">
    <property type="entry name" value="SIDEROPHORE TRIACETYLFUSARININE C ESTERASE"/>
    <property type="match status" value="1"/>
</dbReference>
<dbReference type="EMBL" id="OBML01000005">
    <property type="protein sequence ID" value="SOC06623.1"/>
    <property type="molecule type" value="Genomic_DNA"/>
</dbReference>
<dbReference type="AlphaFoldDB" id="A0A285SKE8"/>
<dbReference type="Proteomes" id="UP000219331">
    <property type="component" value="Unassembled WGS sequence"/>
</dbReference>
<dbReference type="SUPFAM" id="SSF53474">
    <property type="entry name" value="alpha/beta-Hydrolases"/>
    <property type="match status" value="1"/>
</dbReference>
<organism evidence="4 5">
    <name type="scientific">Stappia indica</name>
    <dbReference type="NCBI Taxonomy" id="538381"/>
    <lineage>
        <taxon>Bacteria</taxon>
        <taxon>Pseudomonadati</taxon>
        <taxon>Pseudomonadota</taxon>
        <taxon>Alphaproteobacteria</taxon>
        <taxon>Hyphomicrobiales</taxon>
        <taxon>Stappiaceae</taxon>
        <taxon>Stappia</taxon>
    </lineage>
</organism>
<dbReference type="STRING" id="538381.GCA_001696535_02147"/>
<keyword evidence="3" id="KW-0732">Signal</keyword>
<dbReference type="PANTHER" id="PTHR40841:SF2">
    <property type="entry name" value="SIDEROPHORE-DEGRADING ESTERASE (EUROFUNG)"/>
    <property type="match status" value="1"/>
</dbReference>
<keyword evidence="5" id="KW-1185">Reference proteome</keyword>
<reference evidence="4 5" key="1">
    <citation type="submission" date="2017-08" db="EMBL/GenBank/DDBJ databases">
        <authorList>
            <person name="de Groot N.N."/>
        </authorList>
    </citation>
    <scope>NUCLEOTIDE SEQUENCE [LARGE SCALE GENOMIC DNA]</scope>
    <source>
        <strain evidence="4 5">USBA 352</strain>
    </source>
</reference>
<evidence type="ECO:0008006" key="6">
    <source>
        <dbReference type="Google" id="ProtNLM"/>
    </source>
</evidence>
<accession>A0A285SKE8</accession>